<dbReference type="PANTHER" id="PTHR42867">
    <property type="entry name" value="MEMBRANE PROTEIN-RELATED"/>
    <property type="match status" value="1"/>
</dbReference>
<dbReference type="Proteomes" id="UP000766246">
    <property type="component" value="Unassembled WGS sequence"/>
</dbReference>
<evidence type="ECO:0000256" key="1">
    <source>
        <dbReference type="SAM" id="Phobius"/>
    </source>
</evidence>
<dbReference type="AlphaFoldDB" id="A0A927UCM3"/>
<dbReference type="EMBL" id="SVER01000034">
    <property type="protein sequence ID" value="MBE5920458.1"/>
    <property type="molecule type" value="Genomic_DNA"/>
</dbReference>
<feature type="transmembrane region" description="Helical" evidence="1">
    <location>
        <begin position="139"/>
        <end position="161"/>
    </location>
</feature>
<feature type="transmembrane region" description="Helical" evidence="1">
    <location>
        <begin position="229"/>
        <end position="250"/>
    </location>
</feature>
<evidence type="ECO:0000313" key="3">
    <source>
        <dbReference type="Proteomes" id="UP000766246"/>
    </source>
</evidence>
<feature type="transmembrane region" description="Helical" evidence="1">
    <location>
        <begin position="105"/>
        <end position="127"/>
    </location>
</feature>
<reference evidence="2" key="1">
    <citation type="submission" date="2019-04" db="EMBL/GenBank/DDBJ databases">
        <title>Evolution of Biomass-Degrading Anaerobic Consortia Revealed by Metagenomics.</title>
        <authorList>
            <person name="Peng X."/>
        </authorList>
    </citation>
    <scope>NUCLEOTIDE SEQUENCE</scope>
    <source>
        <strain evidence="2">SIG311</strain>
    </source>
</reference>
<sequence>MKYSGIGGQAVMEGVMMRNGDKYAVAVRKPDNDIAVEVKNTRDINNIWHKIPIIRGMVSFVDSLVIGLSTLMYSASFFEDEDEVPKSELTEEELKKREKKEKAEMGGTLFVSFVLALAIFFALPYFISLGLNRFGLSPVAITFVEGIIRIAIFIGYVMVISRMEDIKRTFMYHGAEHKCINCVETGLPLTVDNVRKSTRFHKRCGTSFIFIVFIISVFVFMFITFDNVWAKLLCRLLLIPVIAGISYEFIRLAGRYDNAFVNIFSKPGLWLQKLTVMEPDDDMIEVGIASVEAVFDWKDFQEKNKECFSNDI</sequence>
<organism evidence="2 3">
    <name type="scientific">Pseudobutyrivibrio ruminis</name>
    <dbReference type="NCBI Taxonomy" id="46206"/>
    <lineage>
        <taxon>Bacteria</taxon>
        <taxon>Bacillati</taxon>
        <taxon>Bacillota</taxon>
        <taxon>Clostridia</taxon>
        <taxon>Lachnospirales</taxon>
        <taxon>Lachnospiraceae</taxon>
        <taxon>Pseudobutyrivibrio</taxon>
    </lineage>
</organism>
<dbReference type="InterPro" id="IPR010787">
    <property type="entry name" value="DUF1385"/>
</dbReference>
<keyword evidence="1" id="KW-0812">Transmembrane</keyword>
<gene>
    <name evidence="2" type="ORF">E7272_11545</name>
</gene>
<protein>
    <submittedName>
        <fullName evidence="2">DUF1385 domain-containing protein</fullName>
    </submittedName>
</protein>
<keyword evidence="1" id="KW-0472">Membrane</keyword>
<keyword evidence="1" id="KW-1133">Transmembrane helix</keyword>
<comment type="caution">
    <text evidence="2">The sequence shown here is derived from an EMBL/GenBank/DDBJ whole genome shotgun (WGS) entry which is preliminary data.</text>
</comment>
<name>A0A927UCM3_9FIRM</name>
<dbReference type="Pfam" id="PF07136">
    <property type="entry name" value="DUF1385"/>
    <property type="match status" value="1"/>
</dbReference>
<evidence type="ECO:0000313" key="2">
    <source>
        <dbReference type="EMBL" id="MBE5920458.1"/>
    </source>
</evidence>
<accession>A0A927UCM3</accession>
<dbReference type="PANTHER" id="PTHR42867:SF1">
    <property type="entry name" value="MEMBRANE PROTEIN-RELATED"/>
    <property type="match status" value="1"/>
</dbReference>
<proteinExistence type="predicted"/>
<feature type="transmembrane region" description="Helical" evidence="1">
    <location>
        <begin position="204"/>
        <end position="223"/>
    </location>
</feature>